<dbReference type="AlphaFoldDB" id="A0A7G6E7K1"/>
<reference evidence="9 10" key="1">
    <citation type="journal article" date="2019" name="Front. Microbiol.">
        <title>Thermoanaerosceptrum fracticalcis gen. nov. sp. nov., a Novel Fumarate-Fermenting Microorganism From a Deep Fractured Carbonate Aquifer of the US Great Basin.</title>
        <authorList>
            <person name="Hamilton-Brehm S.D."/>
            <person name="Stewart L.E."/>
            <person name="Zavarin M."/>
            <person name="Caldwell M."/>
            <person name="Lawson P.A."/>
            <person name="Onstott T.C."/>
            <person name="Grzymski J."/>
            <person name="Neveux I."/>
            <person name="Lollar B.S."/>
            <person name="Russell C.E."/>
            <person name="Moser D.P."/>
        </authorList>
    </citation>
    <scope>NUCLEOTIDE SEQUENCE [LARGE SCALE GENOMIC DNA]</scope>
    <source>
        <strain evidence="9 10">DRI-13</strain>
    </source>
</reference>
<dbReference type="Pfam" id="PF19300">
    <property type="entry name" value="BPD_transp_1_N"/>
    <property type="match status" value="1"/>
</dbReference>
<evidence type="ECO:0000256" key="7">
    <source>
        <dbReference type="RuleBase" id="RU363032"/>
    </source>
</evidence>
<protein>
    <submittedName>
        <fullName evidence="9">ABC transporter permease subunit</fullName>
    </submittedName>
</protein>
<evidence type="ECO:0000256" key="2">
    <source>
        <dbReference type="ARBA" id="ARBA00022448"/>
    </source>
</evidence>
<name>A0A7G6E7K1_THEFR</name>
<evidence type="ECO:0000313" key="9">
    <source>
        <dbReference type="EMBL" id="QNB48055.1"/>
    </source>
</evidence>
<gene>
    <name evidence="9" type="ORF">BR63_18355</name>
</gene>
<dbReference type="PROSITE" id="PS50928">
    <property type="entry name" value="ABC_TM1"/>
    <property type="match status" value="1"/>
</dbReference>
<dbReference type="OrthoDB" id="9789439at2"/>
<keyword evidence="10" id="KW-1185">Reference proteome</keyword>
<comment type="similarity">
    <text evidence="7">Belongs to the binding-protein-dependent transport system permease family.</text>
</comment>
<feature type="transmembrane region" description="Helical" evidence="7">
    <location>
        <begin position="278"/>
        <end position="299"/>
    </location>
</feature>
<keyword evidence="5 7" id="KW-1133">Transmembrane helix</keyword>
<accession>A0A7G6E7K1</accession>
<dbReference type="PANTHER" id="PTHR43163:SF6">
    <property type="entry name" value="DIPEPTIDE TRANSPORT SYSTEM PERMEASE PROTEIN DPPB-RELATED"/>
    <property type="match status" value="1"/>
</dbReference>
<keyword evidence="3" id="KW-1003">Cell membrane</keyword>
<sequence>MLKYVIQRLLFTVVVIFGVSILVFVITHLIGDPVKAMLPLQATDAQRAQLAHQLGLDKPIWEQLTEFLGNMIRLDFGVSWWQQVSCLSIVLSKIPTTLVLVGASFVIAIIIAFPMGIIAAYKPDSLLDRILTTASLIGICLPSFWVALMLVLFFAVKLGWFYTSGYGTIRHLVLPAVTLAVVPAGHIAQIVRFSMAEQLNAQYAVTARAKGVKESAVLLKHALKNIMTAVLTIGGMDLAMYLAGEAAAVEVVFGWPGFGSLVVDTISRQDFPLLQAEIFVVAVIICLINLIVDLLYAYFDPRITY</sequence>
<dbReference type="Proteomes" id="UP000515847">
    <property type="component" value="Chromosome"/>
</dbReference>
<dbReference type="RefSeq" id="WP_034420462.1">
    <property type="nucleotide sequence ID" value="NZ_CP045798.1"/>
</dbReference>
<evidence type="ECO:0000256" key="1">
    <source>
        <dbReference type="ARBA" id="ARBA00004651"/>
    </source>
</evidence>
<dbReference type="Gene3D" id="1.10.3720.10">
    <property type="entry name" value="MetI-like"/>
    <property type="match status" value="1"/>
</dbReference>
<feature type="transmembrane region" description="Helical" evidence="7">
    <location>
        <begin position="133"/>
        <end position="156"/>
    </location>
</feature>
<feature type="domain" description="ABC transmembrane type-1" evidence="8">
    <location>
        <begin position="94"/>
        <end position="296"/>
    </location>
</feature>
<evidence type="ECO:0000256" key="5">
    <source>
        <dbReference type="ARBA" id="ARBA00022989"/>
    </source>
</evidence>
<dbReference type="Pfam" id="PF00528">
    <property type="entry name" value="BPD_transp_1"/>
    <property type="match status" value="1"/>
</dbReference>
<dbReference type="GO" id="GO:0005886">
    <property type="term" value="C:plasma membrane"/>
    <property type="evidence" value="ECO:0007669"/>
    <property type="project" value="UniProtKB-SubCell"/>
</dbReference>
<dbReference type="EMBL" id="CP045798">
    <property type="protein sequence ID" value="QNB48055.1"/>
    <property type="molecule type" value="Genomic_DNA"/>
</dbReference>
<keyword evidence="4 7" id="KW-0812">Transmembrane</keyword>
<dbReference type="InterPro" id="IPR035906">
    <property type="entry name" value="MetI-like_sf"/>
</dbReference>
<feature type="transmembrane region" description="Helical" evidence="7">
    <location>
        <begin position="98"/>
        <end position="121"/>
    </location>
</feature>
<evidence type="ECO:0000256" key="3">
    <source>
        <dbReference type="ARBA" id="ARBA00022475"/>
    </source>
</evidence>
<dbReference type="InterPro" id="IPR000515">
    <property type="entry name" value="MetI-like"/>
</dbReference>
<feature type="transmembrane region" description="Helical" evidence="7">
    <location>
        <begin position="168"/>
        <end position="188"/>
    </location>
</feature>
<dbReference type="SUPFAM" id="SSF161098">
    <property type="entry name" value="MetI-like"/>
    <property type="match status" value="1"/>
</dbReference>
<evidence type="ECO:0000259" key="8">
    <source>
        <dbReference type="PROSITE" id="PS50928"/>
    </source>
</evidence>
<proteinExistence type="inferred from homology"/>
<keyword evidence="6 7" id="KW-0472">Membrane</keyword>
<comment type="subcellular location">
    <subcellularLocation>
        <location evidence="1 7">Cell membrane</location>
        <topology evidence="1 7">Multi-pass membrane protein</topology>
    </subcellularLocation>
</comment>
<feature type="transmembrane region" description="Helical" evidence="7">
    <location>
        <begin position="9"/>
        <end position="30"/>
    </location>
</feature>
<dbReference type="PANTHER" id="PTHR43163">
    <property type="entry name" value="DIPEPTIDE TRANSPORT SYSTEM PERMEASE PROTEIN DPPB-RELATED"/>
    <property type="match status" value="1"/>
</dbReference>
<evidence type="ECO:0000256" key="4">
    <source>
        <dbReference type="ARBA" id="ARBA00022692"/>
    </source>
</evidence>
<feature type="transmembrane region" description="Helical" evidence="7">
    <location>
        <begin position="238"/>
        <end position="258"/>
    </location>
</feature>
<dbReference type="CDD" id="cd06261">
    <property type="entry name" value="TM_PBP2"/>
    <property type="match status" value="1"/>
</dbReference>
<keyword evidence="2 7" id="KW-0813">Transport</keyword>
<organism evidence="9 10">
    <name type="scientific">Thermanaerosceptrum fracticalcis</name>
    <dbReference type="NCBI Taxonomy" id="1712410"/>
    <lineage>
        <taxon>Bacteria</taxon>
        <taxon>Bacillati</taxon>
        <taxon>Bacillota</taxon>
        <taxon>Clostridia</taxon>
        <taxon>Eubacteriales</taxon>
        <taxon>Peptococcaceae</taxon>
        <taxon>Thermanaerosceptrum</taxon>
    </lineage>
</organism>
<evidence type="ECO:0000313" key="10">
    <source>
        <dbReference type="Proteomes" id="UP000515847"/>
    </source>
</evidence>
<dbReference type="GO" id="GO:0055085">
    <property type="term" value="P:transmembrane transport"/>
    <property type="evidence" value="ECO:0007669"/>
    <property type="project" value="InterPro"/>
</dbReference>
<evidence type="ECO:0000256" key="6">
    <source>
        <dbReference type="ARBA" id="ARBA00023136"/>
    </source>
</evidence>
<dbReference type="InterPro" id="IPR045621">
    <property type="entry name" value="BPD_transp_1_N"/>
</dbReference>
<dbReference type="KEGG" id="tfr:BR63_18355"/>